<protein>
    <recommendedName>
        <fullName evidence="2">Calcineurin-like phosphoesterase domain-containing protein</fullName>
    </recommendedName>
</protein>
<dbReference type="Gene3D" id="3.60.21.10">
    <property type="match status" value="1"/>
</dbReference>
<dbReference type="RefSeq" id="WP_016475051.1">
    <property type="nucleotide sequence ID" value="NZ_KE150481.1"/>
</dbReference>
<gene>
    <name evidence="3" type="ORF">HMPREF1476_01969</name>
</gene>
<evidence type="ECO:0000313" key="4">
    <source>
        <dbReference type="Proteomes" id="UP000014400"/>
    </source>
</evidence>
<feature type="compositionally biased region" description="Basic residues" evidence="1">
    <location>
        <begin position="8"/>
        <end position="21"/>
    </location>
</feature>
<dbReference type="Proteomes" id="UP000014400">
    <property type="component" value="Unassembled WGS sequence"/>
</dbReference>
<evidence type="ECO:0000259" key="2">
    <source>
        <dbReference type="Pfam" id="PF00149"/>
    </source>
</evidence>
<dbReference type="STRING" id="1203554.HMPREF1476_01969"/>
<keyword evidence="4" id="KW-1185">Reference proteome</keyword>
<dbReference type="InterPro" id="IPR004843">
    <property type="entry name" value="Calcineurin-like_PHP"/>
</dbReference>
<proteinExistence type="predicted"/>
<feature type="region of interest" description="Disordered" evidence="1">
    <location>
        <begin position="1"/>
        <end position="22"/>
    </location>
</feature>
<feature type="compositionally biased region" description="Basic and acidic residues" evidence="1">
    <location>
        <begin position="335"/>
        <end position="349"/>
    </location>
</feature>
<dbReference type="HOGENOM" id="CLU_865803_0_0_4"/>
<dbReference type="PATRIC" id="fig|1203554.3.peg.2046"/>
<dbReference type="GO" id="GO:0016787">
    <property type="term" value="F:hydrolase activity"/>
    <property type="evidence" value="ECO:0007669"/>
    <property type="project" value="InterPro"/>
</dbReference>
<reference evidence="3 4" key="1">
    <citation type="submission" date="2013-04" db="EMBL/GenBank/DDBJ databases">
        <title>The Genome Sequence of Sutterella wadsworthensis HGA0223.</title>
        <authorList>
            <consortium name="The Broad Institute Genomics Platform"/>
            <person name="Earl A."/>
            <person name="Ward D."/>
            <person name="Feldgarden M."/>
            <person name="Gevers D."/>
            <person name="Schmidt T.M."/>
            <person name="Dover J."/>
            <person name="Dai D."/>
            <person name="Walker B."/>
            <person name="Young S."/>
            <person name="Zeng Q."/>
            <person name="Gargeya S."/>
            <person name="Fitzgerald M."/>
            <person name="Haas B."/>
            <person name="Abouelleil A."/>
            <person name="Allen A.W."/>
            <person name="Alvarado L."/>
            <person name="Arachchi H.M."/>
            <person name="Berlin A.M."/>
            <person name="Chapman S.B."/>
            <person name="Gainer-Dewar J."/>
            <person name="Goldberg J."/>
            <person name="Griggs A."/>
            <person name="Gujja S."/>
            <person name="Hansen M."/>
            <person name="Howarth C."/>
            <person name="Imamovic A."/>
            <person name="Ireland A."/>
            <person name="Larimer J."/>
            <person name="McCowan C."/>
            <person name="Murphy C."/>
            <person name="Pearson M."/>
            <person name="Poon T.W."/>
            <person name="Priest M."/>
            <person name="Roberts A."/>
            <person name="Saif S."/>
            <person name="Shea T."/>
            <person name="Sisk P."/>
            <person name="Sykes S."/>
            <person name="Wortman J."/>
            <person name="Nusbaum C."/>
            <person name="Birren B."/>
        </authorList>
    </citation>
    <scope>NUCLEOTIDE SEQUENCE [LARGE SCALE GENOMIC DNA]</scope>
    <source>
        <strain evidence="3 4">HGA0223</strain>
    </source>
</reference>
<name>S3B910_9BURK</name>
<evidence type="ECO:0000313" key="3">
    <source>
        <dbReference type="EMBL" id="EPD97828.1"/>
    </source>
</evidence>
<feature type="compositionally biased region" description="Basic residues" evidence="1">
    <location>
        <begin position="362"/>
        <end position="372"/>
    </location>
</feature>
<accession>S3B910</accession>
<dbReference type="GeneID" id="64062658"/>
<feature type="compositionally biased region" description="Basic and acidic residues" evidence="1">
    <location>
        <begin position="315"/>
        <end position="325"/>
    </location>
</feature>
<dbReference type="CDD" id="cd00838">
    <property type="entry name" value="MPP_superfamily"/>
    <property type="match status" value="1"/>
</dbReference>
<dbReference type="EMBL" id="ATCF01000030">
    <property type="protein sequence ID" value="EPD97828.1"/>
    <property type="molecule type" value="Genomic_DNA"/>
</dbReference>
<evidence type="ECO:0000256" key="1">
    <source>
        <dbReference type="SAM" id="MobiDB-lite"/>
    </source>
</evidence>
<dbReference type="Pfam" id="PF00149">
    <property type="entry name" value="Metallophos"/>
    <property type="match status" value="1"/>
</dbReference>
<comment type="caution">
    <text evidence="3">The sequence shown here is derived from an EMBL/GenBank/DDBJ whole genome shotgun (WGS) entry which is preliminary data.</text>
</comment>
<feature type="region of interest" description="Disordered" evidence="1">
    <location>
        <begin position="289"/>
        <end position="380"/>
    </location>
</feature>
<dbReference type="SUPFAM" id="SSF56300">
    <property type="entry name" value="Metallo-dependent phosphatases"/>
    <property type="match status" value="1"/>
</dbReference>
<sequence length="380" mass="42314">MTTEIEVKKKRRRTRRRRRPAAAKELPQIFFCGDPHGCFDQINQAAREYQPDALVILGDMQAPAPLEVVLEEALQYAPVWWIPGNHDSESDEMYDNLWRSKLADKNLHGRAANVCGVRIAGLGGVFRGQVWMPDDPPNYYCPATFIRRVGPGNVWRGGVPRRHRTTIFPSVYQNLMRQHADILVTHEAPSCHRKGFAAIDRLAEALGVKRLFHGHQHEDRAYGRHHGIIMTGVGYRGITSITGEVVIPAQLDPREAAALKSALEWADSHGIDAPPVRTPPPAMVVRTPLPHAAPTFQPPELHPSSDMKPAPSSIKEAEAEQEKRTSRMTRARNRALAEAEKREPRRDAMLGRAVSARAPGGRWKRMQPKKKTGAGSDGGA</sequence>
<dbReference type="eggNOG" id="COG2129">
    <property type="taxonomic scope" value="Bacteria"/>
</dbReference>
<dbReference type="InterPro" id="IPR029052">
    <property type="entry name" value="Metallo-depent_PP-like"/>
</dbReference>
<feature type="domain" description="Calcineurin-like phosphoesterase" evidence="2">
    <location>
        <begin position="29"/>
        <end position="218"/>
    </location>
</feature>
<dbReference type="AlphaFoldDB" id="S3B910"/>
<organism evidence="3 4">
    <name type="scientific">Sutterella wadsworthensis HGA0223</name>
    <dbReference type="NCBI Taxonomy" id="1203554"/>
    <lineage>
        <taxon>Bacteria</taxon>
        <taxon>Pseudomonadati</taxon>
        <taxon>Pseudomonadota</taxon>
        <taxon>Betaproteobacteria</taxon>
        <taxon>Burkholderiales</taxon>
        <taxon>Sutterellaceae</taxon>
        <taxon>Sutterella</taxon>
    </lineage>
</organism>